<comment type="caution">
    <text evidence="6">The sequence shown here is derived from an EMBL/GenBank/DDBJ whole genome shotgun (WGS) entry which is preliminary data.</text>
</comment>
<feature type="region of interest" description="Disordered" evidence="4">
    <location>
        <begin position="102"/>
        <end position="123"/>
    </location>
</feature>
<dbReference type="SMART" id="SM00418">
    <property type="entry name" value="HTH_ARSR"/>
    <property type="match status" value="1"/>
</dbReference>
<dbReference type="GO" id="GO:0003700">
    <property type="term" value="F:DNA-binding transcription factor activity"/>
    <property type="evidence" value="ECO:0007669"/>
    <property type="project" value="InterPro"/>
</dbReference>
<accession>A0A7K0C0B6</accession>
<dbReference type="InterPro" id="IPR011991">
    <property type="entry name" value="ArsR-like_HTH"/>
</dbReference>
<dbReference type="RefSeq" id="WP_328594734.1">
    <property type="nucleotide sequence ID" value="NZ_WEGH01000003.1"/>
</dbReference>
<dbReference type="PRINTS" id="PR00778">
    <property type="entry name" value="HTHARSR"/>
</dbReference>
<dbReference type="InterPro" id="IPR036390">
    <property type="entry name" value="WH_DNA-bd_sf"/>
</dbReference>
<evidence type="ECO:0000259" key="5">
    <source>
        <dbReference type="PROSITE" id="PS50987"/>
    </source>
</evidence>
<evidence type="ECO:0000256" key="1">
    <source>
        <dbReference type="ARBA" id="ARBA00023015"/>
    </source>
</evidence>
<feature type="domain" description="HTH arsR-type" evidence="5">
    <location>
        <begin position="1"/>
        <end position="95"/>
    </location>
</feature>
<organism evidence="6 7">
    <name type="scientific">Actinomadura macrotermitis</name>
    <dbReference type="NCBI Taxonomy" id="2585200"/>
    <lineage>
        <taxon>Bacteria</taxon>
        <taxon>Bacillati</taxon>
        <taxon>Actinomycetota</taxon>
        <taxon>Actinomycetes</taxon>
        <taxon>Streptosporangiales</taxon>
        <taxon>Thermomonosporaceae</taxon>
        <taxon>Actinomadura</taxon>
    </lineage>
</organism>
<dbReference type="PANTHER" id="PTHR43132">
    <property type="entry name" value="ARSENICAL RESISTANCE OPERON REPRESSOR ARSR-RELATED"/>
    <property type="match status" value="1"/>
</dbReference>
<evidence type="ECO:0000256" key="4">
    <source>
        <dbReference type="SAM" id="MobiDB-lite"/>
    </source>
</evidence>
<dbReference type="GO" id="GO:0003677">
    <property type="term" value="F:DNA binding"/>
    <property type="evidence" value="ECO:0007669"/>
    <property type="project" value="UniProtKB-KW"/>
</dbReference>
<dbReference type="InterPro" id="IPR001845">
    <property type="entry name" value="HTH_ArsR_DNA-bd_dom"/>
</dbReference>
<dbReference type="EMBL" id="WEGH01000003">
    <property type="protein sequence ID" value="MQY06887.1"/>
    <property type="molecule type" value="Genomic_DNA"/>
</dbReference>
<sequence length="123" mass="13222">MPVPLHQAKAELFKTLGHPVRVRVLELLGRGPMPVRDLLAAIEVEPSNLSQQLAVLRRAGIVDARRQGATVTYELAGADVSELMLAARRILTDLPAGQGELLAELQSSDRMRQPAGRTAGKPG</sequence>
<dbReference type="PANTHER" id="PTHR43132:SF2">
    <property type="entry name" value="ARSENICAL RESISTANCE OPERON REPRESSOR ARSR-RELATED"/>
    <property type="match status" value="1"/>
</dbReference>
<dbReference type="PROSITE" id="PS50987">
    <property type="entry name" value="HTH_ARSR_2"/>
    <property type="match status" value="1"/>
</dbReference>
<proteinExistence type="predicted"/>
<dbReference type="Gene3D" id="1.10.10.10">
    <property type="entry name" value="Winged helix-like DNA-binding domain superfamily/Winged helix DNA-binding domain"/>
    <property type="match status" value="1"/>
</dbReference>
<evidence type="ECO:0000256" key="2">
    <source>
        <dbReference type="ARBA" id="ARBA00023125"/>
    </source>
</evidence>
<keyword evidence="1" id="KW-0805">Transcription regulation</keyword>
<dbReference type="CDD" id="cd00090">
    <property type="entry name" value="HTH_ARSR"/>
    <property type="match status" value="1"/>
</dbReference>
<name>A0A7K0C0B6_9ACTN</name>
<evidence type="ECO:0000256" key="3">
    <source>
        <dbReference type="ARBA" id="ARBA00023163"/>
    </source>
</evidence>
<dbReference type="Pfam" id="PF01022">
    <property type="entry name" value="HTH_5"/>
    <property type="match status" value="1"/>
</dbReference>
<evidence type="ECO:0000313" key="7">
    <source>
        <dbReference type="Proteomes" id="UP000487268"/>
    </source>
</evidence>
<keyword evidence="3" id="KW-0804">Transcription</keyword>
<dbReference type="AlphaFoldDB" id="A0A7K0C0B6"/>
<keyword evidence="7" id="KW-1185">Reference proteome</keyword>
<dbReference type="InterPro" id="IPR036388">
    <property type="entry name" value="WH-like_DNA-bd_sf"/>
</dbReference>
<protein>
    <submittedName>
        <fullName evidence="6">Putative HTH-type transcriptional regulator</fullName>
    </submittedName>
</protein>
<dbReference type="NCBIfam" id="NF033788">
    <property type="entry name" value="HTH_metalloreg"/>
    <property type="match status" value="1"/>
</dbReference>
<keyword evidence="2" id="KW-0238">DNA-binding</keyword>
<reference evidence="6 7" key="1">
    <citation type="submission" date="2019-10" db="EMBL/GenBank/DDBJ databases">
        <title>Actinomadura rubteroloni sp. nov. and Actinomadura macrotermitis sp. nov., isolated from the gut of fungus growing-termite Macrotermes natalensis.</title>
        <authorList>
            <person name="Benndorf R."/>
            <person name="Martin K."/>
            <person name="Kuefner M."/>
            <person name="De Beer W."/>
            <person name="Kaster A.-K."/>
            <person name="Vollmers J."/>
            <person name="Poulsen M."/>
            <person name="Beemelmanns C."/>
        </authorList>
    </citation>
    <scope>NUCLEOTIDE SEQUENCE [LARGE SCALE GENOMIC DNA]</scope>
    <source>
        <strain evidence="6 7">RB68</strain>
    </source>
</reference>
<dbReference type="InterPro" id="IPR051011">
    <property type="entry name" value="Metal_resp_trans_reg"/>
</dbReference>
<dbReference type="SUPFAM" id="SSF46785">
    <property type="entry name" value="Winged helix' DNA-binding domain"/>
    <property type="match status" value="1"/>
</dbReference>
<dbReference type="Proteomes" id="UP000487268">
    <property type="component" value="Unassembled WGS sequence"/>
</dbReference>
<evidence type="ECO:0000313" key="6">
    <source>
        <dbReference type="EMBL" id="MQY06887.1"/>
    </source>
</evidence>
<gene>
    <name evidence="6" type="ORF">ACRB68_49840</name>
</gene>